<protein>
    <submittedName>
        <fullName evidence="1">Uncharacterized protein</fullName>
    </submittedName>
</protein>
<organism evidence="1">
    <name type="scientific">Neospora caninum (strain Liverpool)</name>
    <dbReference type="NCBI Taxonomy" id="572307"/>
    <lineage>
        <taxon>Eukaryota</taxon>
        <taxon>Sar</taxon>
        <taxon>Alveolata</taxon>
        <taxon>Apicomplexa</taxon>
        <taxon>Conoidasida</taxon>
        <taxon>Coccidia</taxon>
        <taxon>Eucoccidiorida</taxon>
        <taxon>Eimeriorina</taxon>
        <taxon>Sarcocystidae</taxon>
        <taxon>Neospora</taxon>
    </lineage>
</organism>
<proteinExistence type="predicted"/>
<dbReference type="EMBL" id="LN714488">
    <property type="protein sequence ID" value="CEL71373.1"/>
    <property type="molecule type" value="Genomic_DNA"/>
</dbReference>
<sequence>MAGPGSRAGYFAASGLDKCKRSEKLLRLYDVLALECAIYPCPRETLQIAGYCKDSREHGSPHVPVRRDHQVPVARVRRKRAGASELSPRQTWLRRDGLASPDYFLSLWSFGGARRPAPLGASAKSSLPSRKFRGNCRVFTGDLPKRRLTYRDVADVWDEEPG</sequence>
<evidence type="ECO:0000313" key="1">
    <source>
        <dbReference type="EMBL" id="CEL71373.1"/>
    </source>
</evidence>
<reference evidence="1" key="1">
    <citation type="journal article" date="2015" name="PLoS ONE">
        <title>Comprehensive Evaluation of Toxoplasma gondii VEG and Neospora caninum LIV Genomes with Tachyzoite Stage Transcriptome and Proteome Defines Novel Transcript Features.</title>
        <authorList>
            <person name="Ramaprasad A."/>
            <person name="Mourier T."/>
            <person name="Naeem R."/>
            <person name="Malas T.B."/>
            <person name="Moussa E."/>
            <person name="Panigrahi A."/>
            <person name="Vermont S.J."/>
            <person name="Otto T.D."/>
            <person name="Wastling J."/>
            <person name="Pain A."/>
        </authorList>
    </citation>
    <scope>NUCLEOTIDE SEQUENCE</scope>
    <source>
        <strain evidence="1">Liverpool</strain>
    </source>
</reference>
<name>A0A0F7UN48_NEOCL</name>
<gene>
    <name evidence="1" type="ORF">BN1204_070160</name>
</gene>
<accession>A0A0F7UN48</accession>
<dbReference type="AlphaFoldDB" id="A0A0F7UN48"/>